<comment type="similarity">
    <text evidence="2">Belongs to the class-V pyridoxal-phosphate-dependent aminotransferase family.</text>
</comment>
<evidence type="ECO:0000256" key="3">
    <source>
        <dbReference type="ARBA" id="ARBA00022576"/>
    </source>
</evidence>
<dbReference type="GO" id="GO:0019265">
    <property type="term" value="P:glycine biosynthetic process, by transamination of glyoxylate"/>
    <property type="evidence" value="ECO:0007669"/>
    <property type="project" value="TreeGrafter"/>
</dbReference>
<dbReference type="SUPFAM" id="SSF53383">
    <property type="entry name" value="PLP-dependent transferases"/>
    <property type="match status" value="1"/>
</dbReference>
<dbReference type="EMBL" id="PZKE01000002">
    <property type="protein sequence ID" value="PTE16137.1"/>
    <property type="molecule type" value="Genomic_DNA"/>
</dbReference>
<dbReference type="Proteomes" id="UP000241362">
    <property type="component" value="Unassembled WGS sequence"/>
</dbReference>
<keyword evidence="4 9" id="KW-0808">Transferase</keyword>
<dbReference type="PIRSF" id="PIRSF000524">
    <property type="entry name" value="SPT"/>
    <property type="match status" value="1"/>
</dbReference>
<evidence type="ECO:0000313" key="9">
    <source>
        <dbReference type="EMBL" id="PTE16137.1"/>
    </source>
</evidence>
<dbReference type="InterPro" id="IPR015422">
    <property type="entry name" value="PyrdxlP-dep_Trfase_small"/>
</dbReference>
<dbReference type="RefSeq" id="WP_107672145.1">
    <property type="nucleotide sequence ID" value="NZ_PZKE01000002.1"/>
</dbReference>
<keyword evidence="3 9" id="KW-0032">Aminotransferase</keyword>
<organism evidence="9 10">
    <name type="scientific">Fuscovulum blasticum DSM 2131</name>
    <dbReference type="NCBI Taxonomy" id="1188250"/>
    <lineage>
        <taxon>Bacteria</taxon>
        <taxon>Pseudomonadati</taxon>
        <taxon>Pseudomonadota</taxon>
        <taxon>Alphaproteobacteria</taxon>
        <taxon>Rhodobacterales</taxon>
        <taxon>Paracoccaceae</taxon>
        <taxon>Pseudogemmobacter</taxon>
    </lineage>
</organism>
<dbReference type="Gene3D" id="3.90.1150.10">
    <property type="entry name" value="Aspartate Aminotransferase, domain 1"/>
    <property type="match status" value="1"/>
</dbReference>
<comment type="cofactor">
    <cofactor evidence="1 7">
        <name>pyridoxal 5'-phosphate</name>
        <dbReference type="ChEBI" id="CHEBI:597326"/>
    </cofactor>
</comment>
<evidence type="ECO:0000313" key="10">
    <source>
        <dbReference type="Proteomes" id="UP000241362"/>
    </source>
</evidence>
<feature type="modified residue" description="N6-(pyridoxal phosphate)lysine" evidence="7">
    <location>
        <position position="172"/>
    </location>
</feature>
<dbReference type="Pfam" id="PF00266">
    <property type="entry name" value="Aminotran_5"/>
    <property type="match status" value="1"/>
</dbReference>
<reference evidence="9 10" key="1">
    <citation type="submission" date="2018-03" db="EMBL/GenBank/DDBJ databases">
        <title>Rhodobacter blasticus.</title>
        <authorList>
            <person name="Meyer T.E."/>
            <person name="Miller S."/>
            <person name="Lodha T."/>
            <person name="Gandham S."/>
            <person name="Chintalapati S."/>
            <person name="Chintalapati V.R."/>
        </authorList>
    </citation>
    <scope>NUCLEOTIDE SEQUENCE [LARGE SCALE GENOMIC DNA]</scope>
    <source>
        <strain evidence="9 10">DSM 2131</strain>
    </source>
</reference>
<dbReference type="GO" id="GO:0008453">
    <property type="term" value="F:alanine-glyoxylate transaminase activity"/>
    <property type="evidence" value="ECO:0007669"/>
    <property type="project" value="TreeGrafter"/>
</dbReference>
<sequence>MTPPAPWTPLPDAPAFPATGFAPLADAIGRLLGTSNDVLLLQGEAVVALEAVAQSLGRPGLRALNIVTSMYGRWFGGWLRRAGAEVQDLVARPGQPISLNAVSEALDAAPFDLVAVVHAESAYGILNPLEEIAALARARGALIVVDAVASVGGHRLEVDGLGLDVAVIGPQKSLGGQAGVSALSISPAAWERVAPADEAPSILSLADLRDGWLATGRLALPGTPSALEFHALAATLARVEQEGLAALQARHADAARAARAGALALTGRAWVSPDRASNLVTAAALPPGITAAAVLAHAPAGHTLSAGVGPGGDGLIRLNHTGPRARKDVVLGDLVALARALGALGHAVDLAAALAAAADA</sequence>
<evidence type="ECO:0000256" key="1">
    <source>
        <dbReference type="ARBA" id="ARBA00001933"/>
    </source>
</evidence>
<dbReference type="GO" id="GO:0004760">
    <property type="term" value="F:L-serine-pyruvate transaminase activity"/>
    <property type="evidence" value="ECO:0007669"/>
    <property type="project" value="TreeGrafter"/>
</dbReference>
<name>A0A2T4JEA1_FUSBL</name>
<protein>
    <submittedName>
        <fullName evidence="9">Aspartate aminotransferase</fullName>
    </submittedName>
</protein>
<accession>A0A2T4JEA1</accession>
<dbReference type="AlphaFoldDB" id="A0A2T4JEA1"/>
<evidence type="ECO:0000259" key="8">
    <source>
        <dbReference type="Pfam" id="PF00266"/>
    </source>
</evidence>
<dbReference type="InterPro" id="IPR015421">
    <property type="entry name" value="PyrdxlP-dep_Trfase_major"/>
</dbReference>
<evidence type="ECO:0000256" key="5">
    <source>
        <dbReference type="ARBA" id="ARBA00022898"/>
    </source>
</evidence>
<evidence type="ECO:0000256" key="7">
    <source>
        <dbReference type="PIRSR" id="PIRSR000524-50"/>
    </source>
</evidence>
<dbReference type="InterPro" id="IPR015424">
    <property type="entry name" value="PyrdxlP-dep_Trfase"/>
</dbReference>
<keyword evidence="5 7" id="KW-0663">Pyridoxal phosphate</keyword>
<gene>
    <name evidence="9" type="ORF">C5F44_03735</name>
</gene>
<evidence type="ECO:0000256" key="4">
    <source>
        <dbReference type="ARBA" id="ARBA00022679"/>
    </source>
</evidence>
<evidence type="ECO:0000256" key="6">
    <source>
        <dbReference type="PIRSR" id="PIRSR000524-1"/>
    </source>
</evidence>
<dbReference type="InterPro" id="IPR024169">
    <property type="entry name" value="SP_NH2Trfase/AEP_transaminase"/>
</dbReference>
<comment type="caution">
    <text evidence="9">The sequence shown here is derived from an EMBL/GenBank/DDBJ whole genome shotgun (WGS) entry which is preliminary data.</text>
</comment>
<dbReference type="PANTHER" id="PTHR21152">
    <property type="entry name" value="AMINOTRANSFERASE CLASS V"/>
    <property type="match status" value="1"/>
</dbReference>
<feature type="domain" description="Aminotransferase class V" evidence="8">
    <location>
        <begin position="30"/>
        <end position="279"/>
    </location>
</feature>
<dbReference type="Gene3D" id="3.40.640.10">
    <property type="entry name" value="Type I PLP-dependent aspartate aminotransferase-like (Major domain)"/>
    <property type="match status" value="1"/>
</dbReference>
<dbReference type="InterPro" id="IPR000192">
    <property type="entry name" value="Aminotrans_V_dom"/>
</dbReference>
<proteinExistence type="inferred from homology"/>
<keyword evidence="10" id="KW-1185">Reference proteome</keyword>
<evidence type="ECO:0000256" key="2">
    <source>
        <dbReference type="ARBA" id="ARBA00009236"/>
    </source>
</evidence>
<dbReference type="PANTHER" id="PTHR21152:SF24">
    <property type="entry name" value="ALANINE--GLYOXYLATE AMINOTRANSFERASE 1"/>
    <property type="match status" value="1"/>
</dbReference>
<feature type="binding site" evidence="6">
    <location>
        <position position="317"/>
    </location>
    <ligand>
        <name>substrate</name>
    </ligand>
</feature>